<dbReference type="GO" id="GO:0022857">
    <property type="term" value="F:transmembrane transporter activity"/>
    <property type="evidence" value="ECO:0007669"/>
    <property type="project" value="TreeGrafter"/>
</dbReference>
<evidence type="ECO:0000313" key="9">
    <source>
        <dbReference type="EMBL" id="OUN45684.1"/>
    </source>
</evidence>
<accession>A0A1Y3UAB6</accession>
<evidence type="ECO:0000256" key="4">
    <source>
        <dbReference type="ARBA" id="ARBA00022692"/>
    </source>
</evidence>
<comment type="subcellular location">
    <subcellularLocation>
        <location evidence="1">Cell inner membrane</location>
        <topology evidence="1">Multi-pass membrane protein</topology>
    </subcellularLocation>
</comment>
<dbReference type="InterPro" id="IPR004681">
    <property type="entry name" value="TRAP_DctM"/>
</dbReference>
<keyword evidence="6 7" id="KW-0472">Membrane</keyword>
<dbReference type="EMBL" id="NFHM01000001">
    <property type="protein sequence ID" value="OUN45684.1"/>
    <property type="molecule type" value="Genomic_DNA"/>
</dbReference>
<keyword evidence="3" id="KW-0997">Cell inner membrane</keyword>
<gene>
    <name evidence="9" type="ORF">B5G26_01265</name>
</gene>
<feature type="transmembrane region" description="Helical" evidence="7">
    <location>
        <begin position="360"/>
        <end position="381"/>
    </location>
</feature>
<keyword evidence="5 7" id="KW-1133">Transmembrane helix</keyword>
<evidence type="ECO:0000256" key="7">
    <source>
        <dbReference type="SAM" id="Phobius"/>
    </source>
</evidence>
<keyword evidence="2" id="KW-1003">Cell membrane</keyword>
<keyword evidence="4 7" id="KW-0812">Transmembrane</keyword>
<dbReference type="InterPro" id="IPR010656">
    <property type="entry name" value="DctM"/>
</dbReference>
<dbReference type="Proteomes" id="UP000195455">
    <property type="component" value="Unassembled WGS sequence"/>
</dbReference>
<feature type="transmembrane region" description="Helical" evidence="7">
    <location>
        <begin position="319"/>
        <end position="348"/>
    </location>
</feature>
<feature type="transmembrane region" description="Helical" evidence="7">
    <location>
        <begin position="58"/>
        <end position="78"/>
    </location>
</feature>
<feature type="transmembrane region" description="Helical" evidence="7">
    <location>
        <begin position="139"/>
        <end position="162"/>
    </location>
</feature>
<evidence type="ECO:0000256" key="5">
    <source>
        <dbReference type="ARBA" id="ARBA00022989"/>
    </source>
</evidence>
<dbReference type="NCBIfam" id="TIGR00786">
    <property type="entry name" value="dctM"/>
    <property type="match status" value="1"/>
</dbReference>
<evidence type="ECO:0000256" key="1">
    <source>
        <dbReference type="ARBA" id="ARBA00004429"/>
    </source>
</evidence>
<feature type="transmembrane region" description="Helical" evidence="7">
    <location>
        <begin position="281"/>
        <end position="299"/>
    </location>
</feature>
<dbReference type="Pfam" id="PF06808">
    <property type="entry name" value="DctM"/>
    <property type="match status" value="1"/>
</dbReference>
<evidence type="ECO:0000256" key="2">
    <source>
        <dbReference type="ARBA" id="ARBA00022475"/>
    </source>
</evidence>
<comment type="caution">
    <text evidence="9">The sequence shown here is derived from an EMBL/GenBank/DDBJ whole genome shotgun (WGS) entry which is preliminary data.</text>
</comment>
<dbReference type="PANTHER" id="PTHR33362">
    <property type="entry name" value="SIALIC ACID TRAP TRANSPORTER PERMEASE PROTEIN SIAT-RELATED"/>
    <property type="match status" value="1"/>
</dbReference>
<feature type="transmembrane region" description="Helical" evidence="7">
    <location>
        <begin position="174"/>
        <end position="195"/>
    </location>
</feature>
<reference evidence="10" key="1">
    <citation type="submission" date="2017-04" db="EMBL/GenBank/DDBJ databases">
        <title>Function of individual gut microbiota members based on whole genome sequencing of pure cultures obtained from chicken caecum.</title>
        <authorList>
            <person name="Medvecky M."/>
            <person name="Cejkova D."/>
            <person name="Polansky O."/>
            <person name="Karasova D."/>
            <person name="Kubasova T."/>
            <person name="Cizek A."/>
            <person name="Rychlik I."/>
        </authorList>
    </citation>
    <scope>NUCLEOTIDE SEQUENCE [LARGE SCALE GENOMIC DNA]</scope>
    <source>
        <strain evidence="10">An75</strain>
    </source>
</reference>
<feature type="transmembrane region" description="Helical" evidence="7">
    <location>
        <begin position="98"/>
        <end position="127"/>
    </location>
</feature>
<dbReference type="PANTHER" id="PTHR33362:SF3">
    <property type="entry name" value="SIALIC ACID TRAP TRANSPORTER PERMEASE PROTEIN SIAT"/>
    <property type="match status" value="1"/>
</dbReference>
<feature type="transmembrane region" description="Helical" evidence="7">
    <location>
        <begin position="6"/>
        <end position="37"/>
    </location>
</feature>
<organism evidence="9 10">
    <name type="scientific">Anaerotignum lactatifermentans</name>
    <dbReference type="NCBI Taxonomy" id="160404"/>
    <lineage>
        <taxon>Bacteria</taxon>
        <taxon>Bacillati</taxon>
        <taxon>Bacillota</taxon>
        <taxon>Clostridia</taxon>
        <taxon>Lachnospirales</taxon>
        <taxon>Anaerotignaceae</taxon>
        <taxon>Anaerotignum</taxon>
    </lineage>
</organism>
<proteinExistence type="predicted"/>
<evidence type="ECO:0000313" key="10">
    <source>
        <dbReference type="Proteomes" id="UP000195455"/>
    </source>
</evidence>
<dbReference type="RefSeq" id="WP_087988412.1">
    <property type="nucleotide sequence ID" value="NZ_NFHM01000001.1"/>
</dbReference>
<feature type="transmembrane region" description="Helical" evidence="7">
    <location>
        <begin position="401"/>
        <end position="425"/>
    </location>
</feature>
<evidence type="ECO:0000259" key="8">
    <source>
        <dbReference type="Pfam" id="PF06808"/>
    </source>
</evidence>
<sequence>MTTGAIAAVVFIALIVSLVLTVPIGFSLGIASLAYIFATDQLTLGFVARNMVTGTDSFPIMAIPFFVFAGELMGGGGISKRLLDVANVFFGRIRGGLAIVTVVVCMFFAAISGSGPATVAAVGGMVVPTMLEKGYDKKFVLALIAAAGSIGVIIPPSIPMVVYSVTVNSSVSSLFLAGFIPGILIGLVLIVYSYVYARKAGYKGDTEPFSIGRALREVWRGKWALLSPVIILGGIYGGIFTPTEAAAVSVIYSLIIGLFVHRELNFKDMLEVTKRSCETTATILVVIGCATGFSKVLTLGRIPTTVATLLTTMTDSKVLILLLINLLLLLVGCFMETVCAIMILAPILFPVVTALGVDPIHFGIIMVTNLAIGFITPPLGVNLFVASRVGETTLDVVIKGIVPFLVLMIATLMLITYVPAISMFLPNLLG</sequence>
<dbReference type="AlphaFoldDB" id="A0A1Y3UAB6"/>
<feature type="domain" description="TRAP C4-dicarboxylate transport system permease DctM subunit" evidence="8">
    <location>
        <begin position="11"/>
        <end position="421"/>
    </location>
</feature>
<dbReference type="GO" id="GO:0005886">
    <property type="term" value="C:plasma membrane"/>
    <property type="evidence" value="ECO:0007669"/>
    <property type="project" value="UniProtKB-SubCell"/>
</dbReference>
<dbReference type="PIRSF" id="PIRSF006066">
    <property type="entry name" value="HI0050"/>
    <property type="match status" value="1"/>
</dbReference>
<evidence type="ECO:0000256" key="3">
    <source>
        <dbReference type="ARBA" id="ARBA00022519"/>
    </source>
</evidence>
<name>A0A1Y3UAB6_9FIRM</name>
<evidence type="ECO:0000256" key="6">
    <source>
        <dbReference type="ARBA" id="ARBA00023136"/>
    </source>
</evidence>
<protein>
    <submittedName>
        <fullName evidence="9">C4-dicarboxylate ABC transporter permease</fullName>
    </submittedName>
</protein>
<feature type="transmembrane region" description="Helical" evidence="7">
    <location>
        <begin position="245"/>
        <end position="261"/>
    </location>
</feature>